<keyword evidence="1" id="KW-0732">Signal</keyword>
<dbReference type="Proteomes" id="UP001212327">
    <property type="component" value="Unassembled WGS sequence"/>
</dbReference>
<protein>
    <recommendedName>
        <fullName evidence="4">Lipoprotein</fullName>
    </recommendedName>
</protein>
<dbReference type="EMBL" id="JAQLSF010000001">
    <property type="protein sequence ID" value="MDB1565469.1"/>
    <property type="molecule type" value="Genomic_DNA"/>
</dbReference>
<accession>A0AAW6A6E9</accession>
<gene>
    <name evidence="2" type="ORF">PGA78_12020</name>
</gene>
<comment type="caution">
    <text evidence="2">The sequence shown here is derived from an EMBL/GenBank/DDBJ whole genome shotgun (WGS) entry which is preliminary data.</text>
</comment>
<name>A0AAW6A6E9_LACPA</name>
<organism evidence="2 3">
    <name type="scientific">Lacticaseibacillus paracasei</name>
    <name type="common">Lactobacillus paracasei</name>
    <dbReference type="NCBI Taxonomy" id="1597"/>
    <lineage>
        <taxon>Bacteria</taxon>
        <taxon>Bacillati</taxon>
        <taxon>Bacillota</taxon>
        <taxon>Bacilli</taxon>
        <taxon>Lactobacillales</taxon>
        <taxon>Lactobacillaceae</taxon>
        <taxon>Lacticaseibacillus</taxon>
    </lineage>
</organism>
<reference evidence="2 3" key="1">
    <citation type="submission" date="2023-01" db="EMBL/GenBank/DDBJ databases">
        <title>Complete genome sequence of Lacticaseibacillus paracasei SRCM217440 isolated from Makgeolli.</title>
        <authorList>
            <person name="Yang H.-G."/>
            <person name="Jeong S.-J."/>
            <person name="Ha G.-S."/>
            <person name="Yang H.-J."/>
            <person name="Jeong D.-Y."/>
        </authorList>
    </citation>
    <scope>NUCLEOTIDE SEQUENCE [LARGE SCALE GENOMIC DNA]</scope>
    <source>
        <strain evidence="2 3">SRCM217440</strain>
    </source>
</reference>
<evidence type="ECO:0000313" key="2">
    <source>
        <dbReference type="EMBL" id="MDB1565469.1"/>
    </source>
</evidence>
<dbReference type="AlphaFoldDB" id="A0AAW6A6E9"/>
<evidence type="ECO:0000256" key="1">
    <source>
        <dbReference type="SAM" id="SignalP"/>
    </source>
</evidence>
<dbReference type="PROSITE" id="PS51257">
    <property type="entry name" value="PROKAR_LIPOPROTEIN"/>
    <property type="match status" value="1"/>
</dbReference>
<feature type="signal peptide" evidence="1">
    <location>
        <begin position="1"/>
        <end position="22"/>
    </location>
</feature>
<evidence type="ECO:0008006" key="4">
    <source>
        <dbReference type="Google" id="ProtNLM"/>
    </source>
</evidence>
<sequence>MNKKLTVFLTSLLLTVSLSGCASWNRFTKNIGSDVNNGLLRRIRVYNVDGKVIFDQKGKFDIDYKDHDVQYIDQKNRKHNIYIGSGTVIVDELK</sequence>
<evidence type="ECO:0000313" key="3">
    <source>
        <dbReference type="Proteomes" id="UP001212327"/>
    </source>
</evidence>
<feature type="chain" id="PRO_5043756271" description="Lipoprotein" evidence="1">
    <location>
        <begin position="23"/>
        <end position="94"/>
    </location>
</feature>
<proteinExistence type="predicted"/>
<dbReference type="RefSeq" id="WP_272029072.1">
    <property type="nucleotide sequence ID" value="NZ_CP094329.1"/>
</dbReference>